<dbReference type="PROSITE" id="PS00670">
    <property type="entry name" value="D_2_HYDROXYACID_DH_2"/>
    <property type="match status" value="1"/>
</dbReference>
<dbReference type="InterPro" id="IPR050857">
    <property type="entry name" value="D-2-hydroxyacid_DH"/>
</dbReference>
<dbReference type="EC" id="1.1.1.399" evidence="4"/>
<evidence type="ECO:0000256" key="5">
    <source>
        <dbReference type="ARBA" id="ARBA00013143"/>
    </source>
</evidence>
<dbReference type="InterPro" id="IPR006139">
    <property type="entry name" value="D-isomer_2_OHA_DH_cat_dom"/>
</dbReference>
<comment type="caution">
    <text evidence="18">The sequence shown here is derived from an EMBL/GenBank/DDBJ whole genome shotgun (WGS) entry which is preliminary data.</text>
</comment>
<dbReference type="VEuPathDB" id="FungiDB:MAN_07077"/>
<dbReference type="EC" id="1.1.1.95" evidence="5"/>
<dbReference type="GO" id="GO:0004617">
    <property type="term" value="F:phosphoglycerate dehydrogenase activity"/>
    <property type="evidence" value="ECO:0007669"/>
    <property type="project" value="UniProtKB-EC"/>
</dbReference>
<evidence type="ECO:0000256" key="11">
    <source>
        <dbReference type="ARBA" id="ARBA00030455"/>
    </source>
</evidence>
<dbReference type="HOGENOM" id="CLU_019796_9_1_1"/>
<name>A0A0B4FDE6_METAF</name>
<keyword evidence="8 14" id="KW-0560">Oxidoreductase</keyword>
<dbReference type="Pfam" id="PF02826">
    <property type="entry name" value="2-Hacid_dh_C"/>
    <property type="match status" value="1"/>
</dbReference>
<keyword evidence="9" id="KW-0520">NAD</keyword>
<dbReference type="FunFam" id="3.30.70.260:FF:000036">
    <property type="entry name" value="D-3-phosphoglycerate dehydrogenase"/>
    <property type="match status" value="1"/>
</dbReference>
<keyword evidence="19" id="KW-1185">Reference proteome</keyword>
<comment type="catalytic activity">
    <reaction evidence="12">
        <text>(R)-2-hydroxyglutarate + NAD(+) = 2-oxoglutarate + NADH + H(+)</text>
        <dbReference type="Rhea" id="RHEA:49612"/>
        <dbReference type="ChEBI" id="CHEBI:15378"/>
        <dbReference type="ChEBI" id="CHEBI:15801"/>
        <dbReference type="ChEBI" id="CHEBI:16810"/>
        <dbReference type="ChEBI" id="CHEBI:57540"/>
        <dbReference type="ChEBI" id="CHEBI:57945"/>
        <dbReference type="EC" id="1.1.1.399"/>
    </reaction>
</comment>
<reference evidence="18 19" key="1">
    <citation type="journal article" date="2014" name="Proc. Natl. Acad. Sci. U.S.A.">
        <title>Trajectory and genomic determinants of fungal-pathogen speciation and host adaptation.</title>
        <authorList>
            <person name="Hu X."/>
            <person name="Xiao G."/>
            <person name="Zheng P."/>
            <person name="Shang Y."/>
            <person name="Su Y."/>
            <person name="Zhang X."/>
            <person name="Liu X."/>
            <person name="Zhan S."/>
            <person name="St Leger R.J."/>
            <person name="Wang C."/>
        </authorList>
    </citation>
    <scope>NUCLEOTIDE SEQUENCE [LARGE SCALE GENOMIC DNA]</scope>
    <source>
        <strain evidence="18 19">ARSEF 549</strain>
    </source>
</reference>
<dbReference type="InterPro" id="IPR006140">
    <property type="entry name" value="D-isomer_DH_NAD-bd"/>
</dbReference>
<proteinExistence type="inferred from homology"/>
<dbReference type="GO" id="GO:0006564">
    <property type="term" value="P:L-serine biosynthetic process"/>
    <property type="evidence" value="ECO:0007669"/>
    <property type="project" value="UniProtKB-KW"/>
</dbReference>
<evidence type="ECO:0000256" key="13">
    <source>
        <dbReference type="ARBA" id="ARBA00048731"/>
    </source>
</evidence>
<dbReference type="Gene3D" id="3.40.50.720">
    <property type="entry name" value="NAD(P)-binding Rossmann-like Domain"/>
    <property type="match status" value="2"/>
</dbReference>
<evidence type="ECO:0000256" key="12">
    <source>
        <dbReference type="ARBA" id="ARBA00048126"/>
    </source>
</evidence>
<accession>A0A0B4FDE6</accession>
<comment type="similarity">
    <text evidence="3 14">Belongs to the D-isomer specific 2-hydroxyacid dehydrogenase family.</text>
</comment>
<evidence type="ECO:0000259" key="16">
    <source>
        <dbReference type="Pfam" id="PF00389"/>
    </source>
</evidence>
<comment type="catalytic activity">
    <reaction evidence="13">
        <text>(2R)-3-phosphoglycerate + NAD(+) = 3-phosphooxypyruvate + NADH + H(+)</text>
        <dbReference type="Rhea" id="RHEA:12641"/>
        <dbReference type="ChEBI" id="CHEBI:15378"/>
        <dbReference type="ChEBI" id="CHEBI:18110"/>
        <dbReference type="ChEBI" id="CHEBI:57540"/>
        <dbReference type="ChEBI" id="CHEBI:57945"/>
        <dbReference type="ChEBI" id="CHEBI:58272"/>
        <dbReference type="EC" id="1.1.1.95"/>
    </reaction>
</comment>
<dbReference type="PANTHER" id="PTHR42789">
    <property type="entry name" value="D-ISOMER SPECIFIC 2-HYDROXYACID DEHYDROGENASE FAMILY PROTEIN (AFU_ORTHOLOGUE AFUA_6G10090)"/>
    <property type="match status" value="1"/>
</dbReference>
<organism evidence="18 19">
    <name type="scientific">Metarhizium anisopliae (strain ARSEF 549)</name>
    <dbReference type="NCBI Taxonomy" id="3151832"/>
    <lineage>
        <taxon>Eukaryota</taxon>
        <taxon>Fungi</taxon>
        <taxon>Dikarya</taxon>
        <taxon>Ascomycota</taxon>
        <taxon>Pezizomycotina</taxon>
        <taxon>Sordariomycetes</taxon>
        <taxon>Hypocreomycetidae</taxon>
        <taxon>Hypocreales</taxon>
        <taxon>Clavicipitaceae</taxon>
        <taxon>Metarhizium</taxon>
    </lineage>
</organism>
<feature type="non-terminal residue" evidence="18">
    <location>
        <position position="1"/>
    </location>
</feature>
<protein>
    <recommendedName>
        <fullName evidence="11">2-oxoglutarate reductase</fullName>
        <ecNumber evidence="4">1.1.1.399</ecNumber>
        <ecNumber evidence="5">1.1.1.95</ecNumber>
    </recommendedName>
</protein>
<dbReference type="SUPFAM" id="SSF55021">
    <property type="entry name" value="ACT-like"/>
    <property type="match status" value="1"/>
</dbReference>
<dbReference type="CDD" id="cd12176">
    <property type="entry name" value="PGDH_3"/>
    <property type="match status" value="1"/>
</dbReference>
<feature type="domain" description="D-isomer specific 2-hydroxyacid dehydrogenase NAD-binding" evidence="17">
    <location>
        <begin position="166"/>
        <end position="349"/>
    </location>
</feature>
<evidence type="ECO:0000256" key="10">
    <source>
        <dbReference type="ARBA" id="ARBA00023299"/>
    </source>
</evidence>
<evidence type="ECO:0000256" key="7">
    <source>
        <dbReference type="ARBA" id="ARBA00022605"/>
    </source>
</evidence>
<gene>
    <name evidence="18" type="ORF">MAN_07077</name>
</gene>
<keyword evidence="6" id="KW-0597">Phosphoprotein</keyword>
<dbReference type="InterPro" id="IPR036291">
    <property type="entry name" value="NAD(P)-bd_dom_sf"/>
</dbReference>
<dbReference type="PROSITE" id="PS00671">
    <property type="entry name" value="D_2_HYDROXYACID_DH_3"/>
    <property type="match status" value="1"/>
</dbReference>
<evidence type="ECO:0000256" key="1">
    <source>
        <dbReference type="ARBA" id="ARBA00003800"/>
    </source>
</evidence>
<evidence type="ECO:0000256" key="9">
    <source>
        <dbReference type="ARBA" id="ARBA00023027"/>
    </source>
</evidence>
<dbReference type="PROSITE" id="PS00065">
    <property type="entry name" value="D_2_HYDROXYACID_DH_1"/>
    <property type="match status" value="1"/>
</dbReference>
<evidence type="ECO:0000256" key="4">
    <source>
        <dbReference type="ARBA" id="ARBA00013001"/>
    </source>
</evidence>
<evidence type="ECO:0000313" key="19">
    <source>
        <dbReference type="Proteomes" id="UP000031186"/>
    </source>
</evidence>
<evidence type="ECO:0000256" key="6">
    <source>
        <dbReference type="ARBA" id="ARBA00022553"/>
    </source>
</evidence>
<dbReference type="EMBL" id="AZNF01000009">
    <property type="protein sequence ID" value="KID63906.1"/>
    <property type="molecule type" value="Genomic_DNA"/>
</dbReference>
<evidence type="ECO:0000313" key="18">
    <source>
        <dbReference type="EMBL" id="KID63906.1"/>
    </source>
</evidence>
<dbReference type="SUPFAM" id="SSF52283">
    <property type="entry name" value="Formate/glycerate dehydrogenase catalytic domain-like"/>
    <property type="match status" value="1"/>
</dbReference>
<dbReference type="NCBIfam" id="NF008759">
    <property type="entry name" value="PRK11790.1"/>
    <property type="match status" value="1"/>
</dbReference>
<keyword evidence="7" id="KW-0028">Amino-acid biosynthesis</keyword>
<dbReference type="InterPro" id="IPR029753">
    <property type="entry name" value="D-isomer_DH_CS"/>
</dbReference>
<dbReference type="Proteomes" id="UP000031186">
    <property type="component" value="Unassembled WGS sequence"/>
</dbReference>
<evidence type="ECO:0000259" key="17">
    <source>
        <dbReference type="Pfam" id="PF02826"/>
    </source>
</evidence>
<sequence>MTPPVDIHTVTSRTVSHSWDPNNLSTSPTATFQSPPSSWGGALAHRGAPKQLKPFNTQDIKILLLENVNTTGQEILRGQGYQVEALRTSLPEDQLIAKIRDVHVIGIRSKTKLNERVLREAKNLLVIGCFCIGTNQVDLEYAARHGIAVFNSPFANSRSVAELVIAEIITLARQLGDRSSEMHRGTWNKVSAKCWEIRGKTLGIVGYGHIGSQLSVLAEAMGMNVIYYDVITLMALGTSRQVPALDNLLEEADFVTLHVPDLPETRGMISTAQFERMKNGSYLINASRGTVVDIPALVKAMRSGQVAGAALDVYPNEPAANGDYFNNNLNHWAEDLRSLNNIILTPHIGGSTEEAQRAIGIEVADALVRYINQGITLGSVNLPEAQLRSLTLDEPNHARVIYIHRNVPGVLRKVNEILGDHNVDKQISDSKGDVAYLMADISNVRYEEIKDITESLEALSSCIMTRVLY</sequence>
<dbReference type="Gene3D" id="3.30.70.260">
    <property type="match status" value="1"/>
</dbReference>
<keyword evidence="10" id="KW-0718">Serine biosynthesis</keyword>
<dbReference type="InterPro" id="IPR045865">
    <property type="entry name" value="ACT-like_dom_sf"/>
</dbReference>
<feature type="domain" description="D-isomer specific 2-hydroxyacid dehydrogenase catalytic" evidence="16">
    <location>
        <begin position="62"/>
        <end position="381"/>
    </location>
</feature>
<evidence type="ECO:0000256" key="14">
    <source>
        <dbReference type="RuleBase" id="RU003719"/>
    </source>
</evidence>
<dbReference type="PANTHER" id="PTHR42789:SF1">
    <property type="entry name" value="D-ISOMER SPECIFIC 2-HYDROXYACID DEHYDROGENASE FAMILY PROTEIN (AFU_ORTHOLOGUE AFUA_6G10090)"/>
    <property type="match status" value="1"/>
</dbReference>
<dbReference type="OrthoDB" id="1621027at2759"/>
<comment type="pathway">
    <text evidence="2">Amino-acid biosynthesis; L-serine biosynthesis; L-serine from 3-phospho-D-glycerate: step 1/3.</text>
</comment>
<evidence type="ECO:0000256" key="3">
    <source>
        <dbReference type="ARBA" id="ARBA00005854"/>
    </source>
</evidence>
<dbReference type="GO" id="GO:0051287">
    <property type="term" value="F:NAD binding"/>
    <property type="evidence" value="ECO:0007669"/>
    <property type="project" value="InterPro"/>
</dbReference>
<evidence type="ECO:0000256" key="2">
    <source>
        <dbReference type="ARBA" id="ARBA00005216"/>
    </source>
</evidence>
<dbReference type="FunFam" id="3.40.50.720:FF:000041">
    <property type="entry name" value="D-3-phosphoglycerate dehydrogenase"/>
    <property type="match status" value="1"/>
</dbReference>
<comment type="function">
    <text evidence="1">Catalyzes the reversible oxidation of 3-phospho-D-glycerate to 3-phosphonooxypyruvate, the first step of the phosphorylated L-serine biosynthesis pathway. Also catalyzes the reversible oxidation of 2-hydroxyglutarate to 2-oxoglutarate.</text>
</comment>
<evidence type="ECO:0000256" key="8">
    <source>
        <dbReference type="ARBA" id="ARBA00023002"/>
    </source>
</evidence>
<feature type="region of interest" description="Disordered" evidence="15">
    <location>
        <begin position="1"/>
        <end position="41"/>
    </location>
</feature>
<evidence type="ECO:0000256" key="15">
    <source>
        <dbReference type="SAM" id="MobiDB-lite"/>
    </source>
</evidence>
<dbReference type="AlphaFoldDB" id="A0A0B4FDE6"/>
<dbReference type="Pfam" id="PF00389">
    <property type="entry name" value="2-Hacid_dh"/>
    <property type="match status" value="1"/>
</dbReference>
<dbReference type="SUPFAM" id="SSF51735">
    <property type="entry name" value="NAD(P)-binding Rossmann-fold domains"/>
    <property type="match status" value="1"/>
</dbReference>
<feature type="compositionally biased region" description="Polar residues" evidence="15">
    <location>
        <begin position="9"/>
        <end position="37"/>
    </location>
</feature>
<dbReference type="InterPro" id="IPR029752">
    <property type="entry name" value="D-isomer_DH_CS1"/>
</dbReference>
<dbReference type="GO" id="GO:0061759">
    <property type="term" value="F:2-oxoglutarate reductase activity"/>
    <property type="evidence" value="ECO:0007669"/>
    <property type="project" value="UniProtKB-ARBA"/>
</dbReference>